<feature type="compositionally biased region" description="Basic and acidic residues" evidence="1">
    <location>
        <begin position="19"/>
        <end position="29"/>
    </location>
</feature>
<protein>
    <submittedName>
        <fullName evidence="2">Uncharacterized protein</fullName>
    </submittedName>
</protein>
<evidence type="ECO:0000313" key="3">
    <source>
        <dbReference type="Proteomes" id="UP000466931"/>
    </source>
</evidence>
<proteinExistence type="predicted"/>
<dbReference type="EMBL" id="AP022612">
    <property type="protein sequence ID" value="BBZ34120.1"/>
    <property type="molecule type" value="Genomic_DNA"/>
</dbReference>
<evidence type="ECO:0000313" key="2">
    <source>
        <dbReference type="EMBL" id="BBZ34120.1"/>
    </source>
</evidence>
<dbReference type="Proteomes" id="UP000466931">
    <property type="component" value="Chromosome"/>
</dbReference>
<evidence type="ECO:0000256" key="1">
    <source>
        <dbReference type="SAM" id="MobiDB-lite"/>
    </source>
</evidence>
<name>A0A7I7XXQ4_9MYCO</name>
<gene>
    <name evidence="2" type="ORF">MCNF_27250</name>
</gene>
<keyword evidence="3" id="KW-1185">Reference proteome</keyword>
<accession>A0A7I7XXQ4</accession>
<feature type="region of interest" description="Disordered" evidence="1">
    <location>
        <begin position="16"/>
        <end position="79"/>
    </location>
</feature>
<feature type="compositionally biased region" description="Basic residues" evidence="1">
    <location>
        <begin position="69"/>
        <end position="79"/>
    </location>
</feature>
<organism evidence="2 3">
    <name type="scientific">Mycolicibacterium confluentis</name>
    <dbReference type="NCBI Taxonomy" id="28047"/>
    <lineage>
        <taxon>Bacteria</taxon>
        <taxon>Bacillati</taxon>
        <taxon>Actinomycetota</taxon>
        <taxon>Actinomycetes</taxon>
        <taxon>Mycobacteriales</taxon>
        <taxon>Mycobacteriaceae</taxon>
        <taxon>Mycolicibacterium</taxon>
    </lineage>
</organism>
<sequence>MSLDNGRAAMTTETLNAIHDAKTRSDRAGASEFGPGLSRNRQDVAPLVNRNHRRTASPPPIKVTSARPHPGRPRPRLAD</sequence>
<dbReference type="AlphaFoldDB" id="A0A7I7XXQ4"/>
<reference evidence="2" key="1">
    <citation type="journal article" date="2019" name="Emerg. Microbes Infect.">
        <title>Comprehensive subspecies identification of 175 nontuberculous mycobacteria species based on 7547 genomic profiles.</title>
        <authorList>
            <person name="Matsumoto Y."/>
            <person name="Kinjo T."/>
            <person name="Motooka D."/>
            <person name="Nabeya D."/>
            <person name="Jung N."/>
            <person name="Uechi K."/>
            <person name="Horii T."/>
            <person name="Iida T."/>
            <person name="Fujita J."/>
            <person name="Nakamura S."/>
        </authorList>
    </citation>
    <scope>NUCLEOTIDE SEQUENCE [LARGE SCALE GENOMIC DNA]</scope>
    <source>
        <strain evidence="2">JCM 13671</strain>
    </source>
</reference>
<reference evidence="2" key="2">
    <citation type="submission" date="2020-02" db="EMBL/GenBank/DDBJ databases">
        <authorList>
            <person name="Matsumoto Y."/>
            <person name="Motooka D."/>
            <person name="Nakamura S."/>
        </authorList>
    </citation>
    <scope>NUCLEOTIDE SEQUENCE</scope>
    <source>
        <strain evidence="2">JCM 13671</strain>
    </source>
</reference>